<proteinExistence type="predicted"/>
<dbReference type="OrthoDB" id="8612318at2"/>
<dbReference type="AlphaFoldDB" id="A0A2K1QAR7"/>
<evidence type="ECO:0000313" key="1">
    <source>
        <dbReference type="EMBL" id="PNS12100.1"/>
    </source>
</evidence>
<evidence type="ECO:0000313" key="2">
    <source>
        <dbReference type="Proteomes" id="UP000236345"/>
    </source>
</evidence>
<protein>
    <recommendedName>
        <fullName evidence="3">Aspartyl protease</fullName>
    </recommendedName>
</protein>
<accession>A0A2K1QAR7</accession>
<organism evidence="1 2">
    <name type="scientific">Mixta theicola</name>
    <dbReference type="NCBI Taxonomy" id="1458355"/>
    <lineage>
        <taxon>Bacteria</taxon>
        <taxon>Pseudomonadati</taxon>
        <taxon>Pseudomonadota</taxon>
        <taxon>Gammaproteobacteria</taxon>
        <taxon>Enterobacterales</taxon>
        <taxon>Erwiniaceae</taxon>
        <taxon>Mixta</taxon>
    </lineage>
</organism>
<reference evidence="2" key="1">
    <citation type="submission" date="2017-09" db="EMBL/GenBank/DDBJ databases">
        <authorList>
            <person name="Palmer M."/>
            <person name="Steenkamp E.T."/>
            <person name="Coetzee M.P."/>
            <person name="Avontuur J.R."/>
            <person name="Van Zyl E."/>
            <person name="Chan W.-Y."/>
            <person name="Blom J."/>
            <person name="Venter S.N."/>
        </authorList>
    </citation>
    <scope>NUCLEOTIDE SEQUENCE [LARGE SCALE GENOMIC DNA]</scope>
    <source>
        <strain evidence="2">QC88-366</strain>
    </source>
</reference>
<evidence type="ECO:0008006" key="3">
    <source>
        <dbReference type="Google" id="ProtNLM"/>
    </source>
</evidence>
<dbReference type="InterPro" id="IPR021109">
    <property type="entry name" value="Peptidase_aspartic_dom_sf"/>
</dbReference>
<keyword evidence="2" id="KW-1185">Reference proteome</keyword>
<name>A0A2K1QAR7_9GAMM</name>
<dbReference type="Proteomes" id="UP000236345">
    <property type="component" value="Unassembled WGS sequence"/>
</dbReference>
<gene>
    <name evidence="1" type="ORF">COO59_08975</name>
</gene>
<comment type="caution">
    <text evidence="1">The sequence shown here is derived from an EMBL/GenBank/DDBJ whole genome shotgun (WGS) entry which is preliminary data.</text>
</comment>
<dbReference type="Gene3D" id="2.40.70.10">
    <property type="entry name" value="Acid Proteases"/>
    <property type="match status" value="1"/>
</dbReference>
<dbReference type="EMBL" id="NWUO01000005">
    <property type="protein sequence ID" value="PNS12100.1"/>
    <property type="molecule type" value="Genomic_DNA"/>
</dbReference>
<sequence>MKLLRFFLAFSIISTQTVAGKTVQFPMDFEKEFNLPIISLTISGDKHRFIFDTGTQNGLHLPAGMIKQIPALRIVDGKQKSIDLAGQISETRAFFIDHLDIAGLRFNNINGTEYKPWGLDYASPVESQPENDTRQPDYPVIGLSFFHDHIITLDFPASTLIVDDGQPTGPASAENGWIALPFVYNRHEGLVISVSDGEKDYKFILDSAASTSVIKSHVLAKRTVTKFNKEDDYSYIEVMLTGLQGQAKPIEAIMIDSLPDEFQADGLLGVNFLQQYIIKIDQKNKQLWLMPAHSAVG</sequence>
<dbReference type="RefSeq" id="WP_103059457.1">
    <property type="nucleotide sequence ID" value="NZ_BSOF01000029.1"/>
</dbReference>